<evidence type="ECO:0000313" key="1">
    <source>
        <dbReference type="EMBL" id="RIA85090.1"/>
    </source>
</evidence>
<dbReference type="AlphaFoldDB" id="A0A397SFR5"/>
<accession>A0A397SFR5</accession>
<dbReference type="OrthoDB" id="2403728at2759"/>
<protein>
    <recommendedName>
        <fullName evidence="3">HAT C-terminal dimerisation domain-containing protein</fullName>
    </recommendedName>
</protein>
<evidence type="ECO:0008006" key="3">
    <source>
        <dbReference type="Google" id="ProtNLM"/>
    </source>
</evidence>
<feature type="non-terminal residue" evidence="1">
    <location>
        <position position="1"/>
    </location>
</feature>
<name>A0A397SFR5_9GLOM</name>
<dbReference type="Proteomes" id="UP000265703">
    <property type="component" value="Unassembled WGS sequence"/>
</dbReference>
<comment type="caution">
    <text evidence="1">The sequence shown here is derived from an EMBL/GenBank/DDBJ whole genome shotgun (WGS) entry which is preliminary data.</text>
</comment>
<gene>
    <name evidence="1" type="ORF">C1645_831295</name>
</gene>
<keyword evidence="2" id="KW-1185">Reference proteome</keyword>
<sequence length="86" mass="10027">TYKKVVLQKALEIWKQTEGGEISAKILKAQMSLYKNWEPPFDDEFVESVDNVNNWWSNCELKKNEKHIADLALKLHAIIPHNASYK</sequence>
<reference evidence="1 2" key="1">
    <citation type="submission" date="2018-06" db="EMBL/GenBank/DDBJ databases">
        <title>Comparative genomics reveals the genomic features of Rhizophagus irregularis, R. cerebriforme, R. diaphanum and Gigaspora rosea, and their symbiotic lifestyle signature.</title>
        <authorList>
            <person name="Morin E."/>
            <person name="San Clemente H."/>
            <person name="Chen E.C.H."/>
            <person name="De La Providencia I."/>
            <person name="Hainaut M."/>
            <person name="Kuo A."/>
            <person name="Kohler A."/>
            <person name="Murat C."/>
            <person name="Tang N."/>
            <person name="Roy S."/>
            <person name="Loubradou J."/>
            <person name="Henrissat B."/>
            <person name="Grigoriev I.V."/>
            <person name="Corradi N."/>
            <person name="Roux C."/>
            <person name="Martin F.M."/>
        </authorList>
    </citation>
    <scope>NUCLEOTIDE SEQUENCE [LARGE SCALE GENOMIC DNA]</scope>
    <source>
        <strain evidence="1 2">DAOM 227022</strain>
    </source>
</reference>
<organism evidence="1 2">
    <name type="scientific">Glomus cerebriforme</name>
    <dbReference type="NCBI Taxonomy" id="658196"/>
    <lineage>
        <taxon>Eukaryota</taxon>
        <taxon>Fungi</taxon>
        <taxon>Fungi incertae sedis</taxon>
        <taxon>Mucoromycota</taxon>
        <taxon>Glomeromycotina</taxon>
        <taxon>Glomeromycetes</taxon>
        <taxon>Glomerales</taxon>
        <taxon>Glomeraceae</taxon>
        <taxon>Glomus</taxon>
    </lineage>
</organism>
<proteinExistence type="predicted"/>
<dbReference type="EMBL" id="QKYT01000448">
    <property type="protein sequence ID" value="RIA85090.1"/>
    <property type="molecule type" value="Genomic_DNA"/>
</dbReference>
<evidence type="ECO:0000313" key="2">
    <source>
        <dbReference type="Proteomes" id="UP000265703"/>
    </source>
</evidence>